<dbReference type="WBParaSite" id="OFLC_0000968201-mRNA-1">
    <property type="protein sequence ID" value="OFLC_0000968201-mRNA-1"/>
    <property type="gene ID" value="OFLC_0000968201"/>
</dbReference>
<reference evidence="3" key="1">
    <citation type="submission" date="2016-06" db="UniProtKB">
        <authorList>
            <consortium name="WormBaseParasite"/>
        </authorList>
    </citation>
    <scope>IDENTIFICATION</scope>
</reference>
<evidence type="ECO:0000313" key="3">
    <source>
        <dbReference type="WBParaSite" id="OFLC_0000968201-mRNA-1"/>
    </source>
</evidence>
<proteinExistence type="predicted"/>
<dbReference type="EMBL" id="UZAJ01012143">
    <property type="protein sequence ID" value="VDO62434.1"/>
    <property type="molecule type" value="Genomic_DNA"/>
</dbReference>
<accession>A0A183HQC1</accession>
<keyword evidence="2" id="KW-1185">Reference proteome</keyword>
<sequence length="98" mass="10835">MGGISQQNNEKIAVIEAWKVVKILRSETTMRTRFNIVSIDALCKSSYLSIVLEVAQDMVYAIITQKSATATDIGCRVFYLTSFSVPELIVASLSPNFV</sequence>
<dbReference type="STRING" id="387005.A0A183HQC1"/>
<dbReference type="Proteomes" id="UP000267606">
    <property type="component" value="Unassembled WGS sequence"/>
</dbReference>
<evidence type="ECO:0000313" key="2">
    <source>
        <dbReference type="Proteomes" id="UP000267606"/>
    </source>
</evidence>
<evidence type="ECO:0000313" key="1">
    <source>
        <dbReference type="EMBL" id="VDO62434.1"/>
    </source>
</evidence>
<reference evidence="1 2" key="2">
    <citation type="submission" date="2018-11" db="EMBL/GenBank/DDBJ databases">
        <authorList>
            <consortium name="Pathogen Informatics"/>
        </authorList>
    </citation>
    <scope>NUCLEOTIDE SEQUENCE [LARGE SCALE GENOMIC DNA]</scope>
</reference>
<name>A0A183HQC1_9BILA</name>
<dbReference type="AlphaFoldDB" id="A0A183HQC1"/>
<organism evidence="3">
    <name type="scientific">Onchocerca flexuosa</name>
    <dbReference type="NCBI Taxonomy" id="387005"/>
    <lineage>
        <taxon>Eukaryota</taxon>
        <taxon>Metazoa</taxon>
        <taxon>Ecdysozoa</taxon>
        <taxon>Nematoda</taxon>
        <taxon>Chromadorea</taxon>
        <taxon>Rhabditida</taxon>
        <taxon>Spirurina</taxon>
        <taxon>Spiruromorpha</taxon>
        <taxon>Filarioidea</taxon>
        <taxon>Onchocercidae</taxon>
        <taxon>Onchocerca</taxon>
    </lineage>
</organism>
<protein>
    <submittedName>
        <fullName evidence="1 3">Uncharacterized protein</fullName>
    </submittedName>
</protein>
<gene>
    <name evidence="1" type="ORF">OFLC_LOCUS9682</name>
</gene>